<dbReference type="EMBL" id="KN839853">
    <property type="protein sequence ID" value="KIJ62962.1"/>
    <property type="molecule type" value="Genomic_DNA"/>
</dbReference>
<organism evidence="2 3">
    <name type="scientific">Hydnomerulius pinastri MD-312</name>
    <dbReference type="NCBI Taxonomy" id="994086"/>
    <lineage>
        <taxon>Eukaryota</taxon>
        <taxon>Fungi</taxon>
        <taxon>Dikarya</taxon>
        <taxon>Basidiomycota</taxon>
        <taxon>Agaricomycotina</taxon>
        <taxon>Agaricomycetes</taxon>
        <taxon>Agaricomycetidae</taxon>
        <taxon>Boletales</taxon>
        <taxon>Boletales incertae sedis</taxon>
        <taxon>Leucogyrophana</taxon>
    </lineage>
</organism>
<keyword evidence="3" id="KW-1185">Reference proteome</keyword>
<evidence type="ECO:0000313" key="2">
    <source>
        <dbReference type="EMBL" id="KIJ62962.1"/>
    </source>
</evidence>
<dbReference type="Proteomes" id="UP000053820">
    <property type="component" value="Unassembled WGS sequence"/>
</dbReference>
<protein>
    <submittedName>
        <fullName evidence="2">Uncharacterized protein</fullName>
    </submittedName>
</protein>
<evidence type="ECO:0000256" key="1">
    <source>
        <dbReference type="SAM" id="Phobius"/>
    </source>
</evidence>
<evidence type="ECO:0000313" key="3">
    <source>
        <dbReference type="Proteomes" id="UP000053820"/>
    </source>
</evidence>
<dbReference type="HOGENOM" id="CLU_2158767_0_0_1"/>
<keyword evidence="1" id="KW-1133">Transmembrane helix</keyword>
<feature type="transmembrane region" description="Helical" evidence="1">
    <location>
        <begin position="86"/>
        <end position="107"/>
    </location>
</feature>
<keyword evidence="1" id="KW-0472">Membrane</keyword>
<dbReference type="AlphaFoldDB" id="A0A0C9WE21"/>
<proteinExistence type="predicted"/>
<sequence length="111" mass="11469">MSSTQLSCLTSNNTVLETCCAQLATRGANASVTSAQTQLQCVVNTPVNVTLEEDEFYNCTSHFGPLTDNSQCGSTQASSTGGVRFIGVKGIVAIALVLIGPVVQGVLDAGW</sequence>
<reference evidence="2 3" key="1">
    <citation type="submission" date="2014-04" db="EMBL/GenBank/DDBJ databases">
        <title>Evolutionary Origins and Diversification of the Mycorrhizal Mutualists.</title>
        <authorList>
            <consortium name="DOE Joint Genome Institute"/>
            <consortium name="Mycorrhizal Genomics Consortium"/>
            <person name="Kohler A."/>
            <person name="Kuo A."/>
            <person name="Nagy L.G."/>
            <person name="Floudas D."/>
            <person name="Copeland A."/>
            <person name="Barry K.W."/>
            <person name="Cichocki N."/>
            <person name="Veneault-Fourrey C."/>
            <person name="LaButti K."/>
            <person name="Lindquist E.A."/>
            <person name="Lipzen A."/>
            <person name="Lundell T."/>
            <person name="Morin E."/>
            <person name="Murat C."/>
            <person name="Riley R."/>
            <person name="Ohm R."/>
            <person name="Sun H."/>
            <person name="Tunlid A."/>
            <person name="Henrissat B."/>
            <person name="Grigoriev I.V."/>
            <person name="Hibbett D.S."/>
            <person name="Martin F."/>
        </authorList>
    </citation>
    <scope>NUCLEOTIDE SEQUENCE [LARGE SCALE GENOMIC DNA]</scope>
    <source>
        <strain evidence="2 3">MD-312</strain>
    </source>
</reference>
<gene>
    <name evidence="2" type="ORF">HYDPIDRAFT_114100</name>
</gene>
<keyword evidence="1" id="KW-0812">Transmembrane</keyword>
<accession>A0A0C9WE21</accession>
<name>A0A0C9WE21_9AGAM</name>